<dbReference type="PANTHER" id="PTHR43797">
    <property type="entry name" value="HOMOCYSTEINE/CYSTEINE SYNTHASE"/>
    <property type="match status" value="1"/>
</dbReference>
<dbReference type="InterPro" id="IPR015421">
    <property type="entry name" value="PyrdxlP-dep_Trfase_major"/>
</dbReference>
<comment type="caution">
    <text evidence="7">The sequence shown here is derived from an EMBL/GenBank/DDBJ whole genome shotgun (WGS) entry which is preliminary data.</text>
</comment>
<evidence type="ECO:0000256" key="3">
    <source>
        <dbReference type="ARBA" id="ARBA00022679"/>
    </source>
</evidence>
<comment type="cofactor">
    <cofactor evidence="1 5">
        <name>pyridoxal 5'-phosphate</name>
        <dbReference type="ChEBI" id="CHEBI:597326"/>
    </cofactor>
</comment>
<dbReference type="PIRSF" id="PIRSF001434">
    <property type="entry name" value="CGS"/>
    <property type="match status" value="1"/>
</dbReference>
<feature type="region of interest" description="Disordered" evidence="6">
    <location>
        <begin position="422"/>
        <end position="476"/>
    </location>
</feature>
<comment type="similarity">
    <text evidence="2 5">Belongs to the trans-sulfuration enzymes family.</text>
</comment>
<proteinExistence type="inferred from homology"/>
<feature type="compositionally biased region" description="Low complexity" evidence="6">
    <location>
        <begin position="427"/>
        <end position="441"/>
    </location>
</feature>
<evidence type="ECO:0000256" key="1">
    <source>
        <dbReference type="ARBA" id="ARBA00001933"/>
    </source>
</evidence>
<keyword evidence="8" id="KW-1185">Reference proteome</keyword>
<reference evidence="7 8" key="1">
    <citation type="submission" date="2020-12" db="EMBL/GenBank/DDBJ databases">
        <title>Brachybacterium sp. MASK1Z-5, whole genome shotgun sequence.</title>
        <authorList>
            <person name="Tuo L."/>
        </authorList>
    </citation>
    <scope>NUCLEOTIDE SEQUENCE [LARGE SCALE GENOMIC DNA]</scope>
    <source>
        <strain evidence="7 8">MASK1Z-5</strain>
    </source>
</reference>
<evidence type="ECO:0000256" key="4">
    <source>
        <dbReference type="ARBA" id="ARBA00022898"/>
    </source>
</evidence>
<dbReference type="InterPro" id="IPR006235">
    <property type="entry name" value="OAc-hSer/O-AcSer_sulfhydrylase"/>
</dbReference>
<dbReference type="PROSITE" id="PS00868">
    <property type="entry name" value="CYS_MET_METAB_PP"/>
    <property type="match status" value="1"/>
</dbReference>
<dbReference type="InterPro" id="IPR054542">
    <property type="entry name" value="Cys_met_metab_PP"/>
</dbReference>
<dbReference type="CDD" id="cd00614">
    <property type="entry name" value="CGS_like"/>
    <property type="match status" value="1"/>
</dbReference>
<dbReference type="Proteomes" id="UP000612352">
    <property type="component" value="Unassembled WGS sequence"/>
</dbReference>
<keyword evidence="3" id="KW-0808">Transferase</keyword>
<dbReference type="SUPFAM" id="SSF53383">
    <property type="entry name" value="PLP-dependent transferases"/>
    <property type="match status" value="1"/>
</dbReference>
<dbReference type="PANTHER" id="PTHR43797:SF2">
    <property type="entry name" value="HOMOCYSTEINE_CYSTEINE SYNTHASE"/>
    <property type="match status" value="1"/>
</dbReference>
<gene>
    <name evidence="7" type="ORF">I8D64_02055</name>
</gene>
<protein>
    <submittedName>
        <fullName evidence="7">O-acetylhomoserine aminocarboxypropyltransferase/cysteine synthase</fullName>
    </submittedName>
</protein>
<feature type="compositionally biased region" description="Low complexity" evidence="6">
    <location>
        <begin position="450"/>
        <end position="462"/>
    </location>
</feature>
<evidence type="ECO:0000256" key="2">
    <source>
        <dbReference type="ARBA" id="ARBA00009077"/>
    </source>
</evidence>
<dbReference type="Pfam" id="PF01053">
    <property type="entry name" value="Cys_Met_Meta_PP"/>
    <property type="match status" value="1"/>
</dbReference>
<dbReference type="InterPro" id="IPR000277">
    <property type="entry name" value="Cys/Met-Metab_PyrdxlP-dep_enz"/>
</dbReference>
<evidence type="ECO:0000256" key="5">
    <source>
        <dbReference type="RuleBase" id="RU362118"/>
    </source>
</evidence>
<dbReference type="InterPro" id="IPR015422">
    <property type="entry name" value="PyrdxlP-dep_Trfase_small"/>
</dbReference>
<dbReference type="RefSeq" id="WP_200500835.1">
    <property type="nucleotide sequence ID" value="NZ_JAEDAJ010000001.1"/>
</dbReference>
<dbReference type="EMBL" id="JAEDAJ010000001">
    <property type="protein sequence ID" value="MBK0330188.1"/>
    <property type="molecule type" value="Genomic_DNA"/>
</dbReference>
<name>A0ABS1B6C4_9MICO</name>
<accession>A0ABS1B6C4</accession>
<dbReference type="Gene3D" id="3.40.640.10">
    <property type="entry name" value="Type I PLP-dependent aspartate aminotransferase-like (Major domain)"/>
    <property type="match status" value="1"/>
</dbReference>
<evidence type="ECO:0000313" key="7">
    <source>
        <dbReference type="EMBL" id="MBK0330188.1"/>
    </source>
</evidence>
<evidence type="ECO:0000256" key="6">
    <source>
        <dbReference type="SAM" id="MobiDB-lite"/>
    </source>
</evidence>
<evidence type="ECO:0000313" key="8">
    <source>
        <dbReference type="Proteomes" id="UP000612352"/>
    </source>
</evidence>
<sequence>MSTTSVHAGWDARGAHGSLVPPIYATSAYAHSGHASLKALFARESEGFAYSRSGNPTTAVLEQRIAALEGGIGAIAVASGQAATTIALCALLEPGTHVVASSRLYGGTTEFLGDTLVDLQVSWSSVDPWDVDAWRAAIRPETRVVLLESIANPGAELTDLDAISAIAHEHGAVVVVDSTLASPALYRPGEHGADVVVHSATKYLAGHGTTIAGLIVDTGSFDPRRCPERWPRLTTPNERFHVTFADEYEAGGSGLLGFARAKYVTDFGATLPAQSARDVLVGIETLDLRLERISAHAEQIARSLQGAEGIARVNHPSAPGRADAHLAARDFPRGTSGVFSIDLEGGEAAAAAFCDALSVFTLAVNIGDVRSLVCHPATTTHSHLSTEQRAACGVGEGTVRLSIGLEDVDDLLSDLQRGLAAARTARDAGPSGAEPGDAEPGGAERGDAGPGDAAPTDAPGRASVLSGAGASRSRTA</sequence>
<dbReference type="InterPro" id="IPR015424">
    <property type="entry name" value="PyrdxlP-dep_Trfase"/>
</dbReference>
<keyword evidence="4 5" id="KW-0663">Pyridoxal phosphate</keyword>
<organism evidence="7 8">
    <name type="scientific">Brachybacterium halotolerans</name>
    <dbReference type="NCBI Taxonomy" id="2795215"/>
    <lineage>
        <taxon>Bacteria</taxon>
        <taxon>Bacillati</taxon>
        <taxon>Actinomycetota</taxon>
        <taxon>Actinomycetes</taxon>
        <taxon>Micrococcales</taxon>
        <taxon>Dermabacteraceae</taxon>
        <taxon>Brachybacterium</taxon>
    </lineage>
</organism>
<dbReference type="Gene3D" id="3.90.1150.10">
    <property type="entry name" value="Aspartate Aminotransferase, domain 1"/>
    <property type="match status" value="1"/>
</dbReference>